<keyword evidence="2" id="KW-1003">Cell membrane</keyword>
<comment type="subcellular location">
    <subcellularLocation>
        <location evidence="1">Cell membrane</location>
        <topology evidence="1">Multi-pass membrane protein</topology>
    </subcellularLocation>
</comment>
<reference evidence="8 9" key="1">
    <citation type="submission" date="2019-02" db="EMBL/GenBank/DDBJ databases">
        <title>Deep-cultivation of Planctomycetes and their phenomic and genomic characterization uncovers novel biology.</title>
        <authorList>
            <person name="Wiegand S."/>
            <person name="Jogler M."/>
            <person name="Boedeker C."/>
            <person name="Pinto D."/>
            <person name="Vollmers J."/>
            <person name="Rivas-Marin E."/>
            <person name="Kohn T."/>
            <person name="Peeters S.H."/>
            <person name="Heuer A."/>
            <person name="Rast P."/>
            <person name="Oberbeckmann S."/>
            <person name="Bunk B."/>
            <person name="Jeske O."/>
            <person name="Meyerdierks A."/>
            <person name="Storesund J.E."/>
            <person name="Kallscheuer N."/>
            <person name="Luecker S."/>
            <person name="Lage O.M."/>
            <person name="Pohl T."/>
            <person name="Merkel B.J."/>
            <person name="Hornburger P."/>
            <person name="Mueller R.-W."/>
            <person name="Bruemmer F."/>
            <person name="Labrenz M."/>
            <person name="Spormann A.M."/>
            <person name="Op den Camp H."/>
            <person name="Overmann J."/>
            <person name="Amann R."/>
            <person name="Jetten M.S.M."/>
            <person name="Mascher T."/>
            <person name="Medema M.H."/>
            <person name="Devos D.P."/>
            <person name="Kaster A.-K."/>
            <person name="Ovreas L."/>
            <person name="Rohde M."/>
            <person name="Galperin M.Y."/>
            <person name="Jogler C."/>
        </authorList>
    </citation>
    <scope>NUCLEOTIDE SEQUENCE [LARGE SCALE GENOMIC DNA]</scope>
    <source>
        <strain evidence="8 9">Poly30</strain>
    </source>
</reference>
<dbReference type="InterPro" id="IPR005495">
    <property type="entry name" value="LptG/LptF_permease"/>
</dbReference>
<dbReference type="RefSeq" id="WP_145196221.1">
    <property type="nucleotide sequence ID" value="NZ_CP036434.1"/>
</dbReference>
<dbReference type="EMBL" id="CP036434">
    <property type="protein sequence ID" value="QDV06226.1"/>
    <property type="molecule type" value="Genomic_DNA"/>
</dbReference>
<evidence type="ECO:0000256" key="5">
    <source>
        <dbReference type="ARBA" id="ARBA00023136"/>
    </source>
</evidence>
<sequence>MSEDSSESDPEASGAAKAPKPARDPAATTTWVRPRRPKSSATREMSARELAARAVEARRPSILRRRLPFMGRLDRYVLNHFVQSYLTAMLLMTGLFMVIDMASNLDNYLEPWPDGTTVPASILLRFYILNLPYLFLQVAPFVTLIAGMFTVSKLLKAREVTAVLSAGVSARRMLLPVFFSGLMLALGMFALREFVGMGVASERDSLRDVLEEKRLEPEYENLAVIEESGSVVILDRFYPKPVDGSPPRVEGLVAILRTDADYGVAKYNRIDAETAVYEDRHWNLTGGRRTRIDPEDQSNLRRQDKVNTLDGYEFTPELAMTFKRAKDAPLELTFSEVQSLMERDPADTSYQTLWHYHLTFPLANVILLLVGIPLMFTYERGRGSERMAIGGLLCIFYYAADFVFRTLGIKGQLSPLLSAWIPVLIFGAIGVMLYDSLKS</sequence>
<dbReference type="Proteomes" id="UP000320390">
    <property type="component" value="Chromosome"/>
</dbReference>
<organism evidence="8 9">
    <name type="scientific">Saltatorellus ferox</name>
    <dbReference type="NCBI Taxonomy" id="2528018"/>
    <lineage>
        <taxon>Bacteria</taxon>
        <taxon>Pseudomonadati</taxon>
        <taxon>Planctomycetota</taxon>
        <taxon>Planctomycetia</taxon>
        <taxon>Planctomycetia incertae sedis</taxon>
        <taxon>Saltatorellus</taxon>
    </lineage>
</organism>
<feature type="transmembrane region" description="Helical" evidence="7">
    <location>
        <begin position="413"/>
        <end position="434"/>
    </location>
</feature>
<feature type="transmembrane region" description="Helical" evidence="7">
    <location>
        <begin position="354"/>
        <end position="376"/>
    </location>
</feature>
<name>A0A518EQ67_9BACT</name>
<feature type="compositionally biased region" description="Acidic residues" evidence="6">
    <location>
        <begin position="1"/>
        <end position="10"/>
    </location>
</feature>
<feature type="region of interest" description="Disordered" evidence="6">
    <location>
        <begin position="1"/>
        <end position="46"/>
    </location>
</feature>
<dbReference type="GO" id="GO:0043190">
    <property type="term" value="C:ATP-binding cassette (ABC) transporter complex"/>
    <property type="evidence" value="ECO:0007669"/>
    <property type="project" value="TreeGrafter"/>
</dbReference>
<protein>
    <submittedName>
        <fullName evidence="8">Putative permease YjgP/YjgQ family protein</fullName>
    </submittedName>
</protein>
<dbReference type="PANTHER" id="PTHR33529:SF8">
    <property type="entry name" value="PERMEASE, YJGP_YJGQ FAMILY"/>
    <property type="match status" value="1"/>
</dbReference>
<dbReference type="Pfam" id="PF03739">
    <property type="entry name" value="LptF_LptG"/>
    <property type="match status" value="1"/>
</dbReference>
<evidence type="ECO:0000256" key="1">
    <source>
        <dbReference type="ARBA" id="ARBA00004651"/>
    </source>
</evidence>
<feature type="transmembrane region" description="Helical" evidence="7">
    <location>
        <begin position="133"/>
        <end position="152"/>
    </location>
</feature>
<gene>
    <name evidence="8" type="ORF">Poly30_17330</name>
</gene>
<feature type="compositionally biased region" description="Low complexity" evidence="6">
    <location>
        <begin position="11"/>
        <end position="30"/>
    </location>
</feature>
<feature type="transmembrane region" description="Helical" evidence="7">
    <location>
        <begin position="76"/>
        <end position="99"/>
    </location>
</feature>
<evidence type="ECO:0000256" key="2">
    <source>
        <dbReference type="ARBA" id="ARBA00022475"/>
    </source>
</evidence>
<evidence type="ECO:0000256" key="6">
    <source>
        <dbReference type="SAM" id="MobiDB-lite"/>
    </source>
</evidence>
<accession>A0A518EQ67</accession>
<dbReference type="AlphaFoldDB" id="A0A518EQ67"/>
<dbReference type="GO" id="GO:0015920">
    <property type="term" value="P:lipopolysaccharide transport"/>
    <property type="evidence" value="ECO:0007669"/>
    <property type="project" value="TreeGrafter"/>
</dbReference>
<keyword evidence="3 7" id="KW-0812">Transmembrane</keyword>
<keyword evidence="5 7" id="KW-0472">Membrane</keyword>
<evidence type="ECO:0000313" key="9">
    <source>
        <dbReference type="Proteomes" id="UP000320390"/>
    </source>
</evidence>
<dbReference type="OrthoDB" id="262519at2"/>
<evidence type="ECO:0000256" key="4">
    <source>
        <dbReference type="ARBA" id="ARBA00022989"/>
    </source>
</evidence>
<keyword evidence="9" id="KW-1185">Reference proteome</keyword>
<feature type="transmembrane region" description="Helical" evidence="7">
    <location>
        <begin position="388"/>
        <end position="407"/>
    </location>
</feature>
<evidence type="ECO:0000313" key="8">
    <source>
        <dbReference type="EMBL" id="QDV06226.1"/>
    </source>
</evidence>
<keyword evidence="4 7" id="KW-1133">Transmembrane helix</keyword>
<feature type="transmembrane region" description="Helical" evidence="7">
    <location>
        <begin position="173"/>
        <end position="191"/>
    </location>
</feature>
<evidence type="ECO:0000256" key="7">
    <source>
        <dbReference type="SAM" id="Phobius"/>
    </source>
</evidence>
<proteinExistence type="predicted"/>
<dbReference type="PANTHER" id="PTHR33529">
    <property type="entry name" value="SLR0882 PROTEIN-RELATED"/>
    <property type="match status" value="1"/>
</dbReference>
<evidence type="ECO:0000256" key="3">
    <source>
        <dbReference type="ARBA" id="ARBA00022692"/>
    </source>
</evidence>